<dbReference type="Pfam" id="PF00290">
    <property type="entry name" value="Trp_syntA"/>
    <property type="match status" value="1"/>
</dbReference>
<keyword evidence="5 8" id="KW-0057">Aromatic amino acid biosynthesis</keyword>
<evidence type="ECO:0000256" key="2">
    <source>
        <dbReference type="ARBA" id="ARBA00011270"/>
    </source>
</evidence>
<accession>A0ABV9Y3R8</accession>
<dbReference type="NCBIfam" id="TIGR00262">
    <property type="entry name" value="trpA"/>
    <property type="match status" value="1"/>
</dbReference>
<comment type="catalytic activity">
    <reaction evidence="7 8">
        <text>(1S,2R)-1-C-(indol-3-yl)glycerol 3-phosphate + L-serine = D-glyceraldehyde 3-phosphate + L-tryptophan + H2O</text>
        <dbReference type="Rhea" id="RHEA:10532"/>
        <dbReference type="ChEBI" id="CHEBI:15377"/>
        <dbReference type="ChEBI" id="CHEBI:33384"/>
        <dbReference type="ChEBI" id="CHEBI:57912"/>
        <dbReference type="ChEBI" id="CHEBI:58866"/>
        <dbReference type="ChEBI" id="CHEBI:59776"/>
        <dbReference type="EC" id="4.2.1.20"/>
    </reaction>
</comment>
<evidence type="ECO:0000256" key="7">
    <source>
        <dbReference type="ARBA" id="ARBA00049047"/>
    </source>
</evidence>
<dbReference type="EC" id="4.2.1.20" evidence="8"/>
<proteinExistence type="inferred from homology"/>
<dbReference type="PROSITE" id="PS00167">
    <property type="entry name" value="TRP_SYNTHASE_ALPHA"/>
    <property type="match status" value="1"/>
</dbReference>
<keyword evidence="3 8" id="KW-0028">Amino-acid biosynthesis</keyword>
<evidence type="ECO:0000313" key="11">
    <source>
        <dbReference type="Proteomes" id="UP001595833"/>
    </source>
</evidence>
<name>A0ABV9Y3R8_9PSEU</name>
<feature type="active site" description="Proton acceptor" evidence="8">
    <location>
        <position position="48"/>
    </location>
</feature>
<dbReference type="HAMAP" id="MF_00131">
    <property type="entry name" value="Trp_synth_alpha"/>
    <property type="match status" value="1"/>
</dbReference>
<evidence type="ECO:0000256" key="5">
    <source>
        <dbReference type="ARBA" id="ARBA00023141"/>
    </source>
</evidence>
<comment type="function">
    <text evidence="8">The alpha subunit is responsible for the aldol cleavage of indoleglycerol phosphate to indole and glyceraldehyde 3-phosphate.</text>
</comment>
<evidence type="ECO:0000256" key="1">
    <source>
        <dbReference type="ARBA" id="ARBA00004733"/>
    </source>
</evidence>
<comment type="pathway">
    <text evidence="1 8">Amino-acid biosynthesis; L-tryptophan biosynthesis; L-tryptophan from chorismate: step 5/5.</text>
</comment>
<gene>
    <name evidence="8 10" type="primary">trpA</name>
    <name evidence="10" type="ORF">ACFPFM_25230</name>
</gene>
<sequence>MSVAVAGVAEHLKAAGRPLLVPYVMAGVVPDWVELVREVAAAGADAVEVGLPFSDPMLDGPTVQWAAARSLERGGRPRALLDALAGLDVDVPLIVMTYANVATTLAPEHGVAGFVDHLAAVGVRGVIVPDLPLEESAEYRARAAAAGVDAVLLAAPSCDDDRCREIARASSGFVYCMSSMRVTGEQRELAASALSNARRLKGMTDLPVITGFGISTPAQAVRACADADGVVVASALMRLLADGGPAGAVVEAVAGFRAALSSASQRSEGAP</sequence>
<dbReference type="InterPro" id="IPR002028">
    <property type="entry name" value="Trp_synthase_suA"/>
</dbReference>
<evidence type="ECO:0000256" key="4">
    <source>
        <dbReference type="ARBA" id="ARBA00022822"/>
    </source>
</evidence>
<dbReference type="EMBL" id="JBHSJB010000025">
    <property type="protein sequence ID" value="MFC5057036.1"/>
    <property type="molecule type" value="Genomic_DNA"/>
</dbReference>
<evidence type="ECO:0000256" key="6">
    <source>
        <dbReference type="ARBA" id="ARBA00023239"/>
    </source>
</evidence>
<dbReference type="RefSeq" id="WP_344039061.1">
    <property type="nucleotide sequence ID" value="NZ_BAAAKE010000014.1"/>
</dbReference>
<dbReference type="InterPro" id="IPR013785">
    <property type="entry name" value="Aldolase_TIM"/>
</dbReference>
<comment type="subunit">
    <text evidence="2 8">Tetramer of two alpha and two beta chains.</text>
</comment>
<reference evidence="11" key="1">
    <citation type="journal article" date="2019" name="Int. J. Syst. Evol. Microbiol.">
        <title>The Global Catalogue of Microorganisms (GCM) 10K type strain sequencing project: providing services to taxonomists for standard genome sequencing and annotation.</title>
        <authorList>
            <consortium name="The Broad Institute Genomics Platform"/>
            <consortium name="The Broad Institute Genome Sequencing Center for Infectious Disease"/>
            <person name="Wu L."/>
            <person name="Ma J."/>
        </authorList>
    </citation>
    <scope>NUCLEOTIDE SEQUENCE [LARGE SCALE GENOMIC DNA]</scope>
    <source>
        <strain evidence="11">KCTC 12848</strain>
    </source>
</reference>
<feature type="active site" description="Proton acceptor" evidence="8">
    <location>
        <position position="59"/>
    </location>
</feature>
<dbReference type="Gene3D" id="3.20.20.70">
    <property type="entry name" value="Aldolase class I"/>
    <property type="match status" value="1"/>
</dbReference>
<dbReference type="CDD" id="cd04724">
    <property type="entry name" value="Tryptophan_synthase_alpha"/>
    <property type="match status" value="1"/>
</dbReference>
<dbReference type="InterPro" id="IPR018204">
    <property type="entry name" value="Trp_synthase_alpha_AS"/>
</dbReference>
<dbReference type="PANTHER" id="PTHR43406">
    <property type="entry name" value="TRYPTOPHAN SYNTHASE, ALPHA CHAIN"/>
    <property type="match status" value="1"/>
</dbReference>
<evidence type="ECO:0000256" key="8">
    <source>
        <dbReference type="HAMAP-Rule" id="MF_00131"/>
    </source>
</evidence>
<dbReference type="InterPro" id="IPR011060">
    <property type="entry name" value="RibuloseP-bd_barrel"/>
</dbReference>
<protein>
    <recommendedName>
        <fullName evidence="8">Tryptophan synthase alpha chain</fullName>
        <ecNumber evidence="8">4.2.1.20</ecNumber>
    </recommendedName>
</protein>
<keyword evidence="11" id="KW-1185">Reference proteome</keyword>
<keyword evidence="4 8" id="KW-0822">Tryptophan biosynthesis</keyword>
<dbReference type="Proteomes" id="UP001595833">
    <property type="component" value="Unassembled WGS sequence"/>
</dbReference>
<evidence type="ECO:0000313" key="10">
    <source>
        <dbReference type="EMBL" id="MFC5057036.1"/>
    </source>
</evidence>
<dbReference type="SUPFAM" id="SSF51366">
    <property type="entry name" value="Ribulose-phoshate binding barrel"/>
    <property type="match status" value="1"/>
</dbReference>
<organism evidence="10 11">
    <name type="scientific">Saccharothrix xinjiangensis</name>
    <dbReference type="NCBI Taxonomy" id="204798"/>
    <lineage>
        <taxon>Bacteria</taxon>
        <taxon>Bacillati</taxon>
        <taxon>Actinomycetota</taxon>
        <taxon>Actinomycetes</taxon>
        <taxon>Pseudonocardiales</taxon>
        <taxon>Pseudonocardiaceae</taxon>
        <taxon>Saccharothrix</taxon>
    </lineage>
</organism>
<evidence type="ECO:0000256" key="9">
    <source>
        <dbReference type="RuleBase" id="RU003662"/>
    </source>
</evidence>
<evidence type="ECO:0000256" key="3">
    <source>
        <dbReference type="ARBA" id="ARBA00022605"/>
    </source>
</evidence>
<comment type="caution">
    <text evidence="10">The sequence shown here is derived from an EMBL/GenBank/DDBJ whole genome shotgun (WGS) entry which is preliminary data.</text>
</comment>
<comment type="similarity">
    <text evidence="8 9">Belongs to the TrpA family.</text>
</comment>
<dbReference type="GO" id="GO:0004834">
    <property type="term" value="F:tryptophan synthase activity"/>
    <property type="evidence" value="ECO:0007669"/>
    <property type="project" value="UniProtKB-EC"/>
</dbReference>
<dbReference type="PANTHER" id="PTHR43406:SF1">
    <property type="entry name" value="TRYPTOPHAN SYNTHASE ALPHA CHAIN, CHLOROPLASTIC"/>
    <property type="match status" value="1"/>
</dbReference>
<keyword evidence="6 8" id="KW-0456">Lyase</keyword>